<dbReference type="Proteomes" id="UP001602119">
    <property type="component" value="Unassembled WGS sequence"/>
</dbReference>
<comment type="caution">
    <text evidence="1">The sequence shown here is derived from an EMBL/GenBank/DDBJ whole genome shotgun (WGS) entry which is preliminary data.</text>
</comment>
<keyword evidence="2" id="KW-1185">Reference proteome</keyword>
<protein>
    <submittedName>
        <fullName evidence="1">Uncharacterized protein</fullName>
    </submittedName>
</protein>
<accession>A0ABW6VGF8</accession>
<evidence type="ECO:0000313" key="1">
    <source>
        <dbReference type="EMBL" id="MFF4776859.1"/>
    </source>
</evidence>
<gene>
    <name evidence="1" type="ORF">ACFY05_28750</name>
</gene>
<organism evidence="1 2">
    <name type="scientific">Microtetraspora fusca</name>
    <dbReference type="NCBI Taxonomy" id="1997"/>
    <lineage>
        <taxon>Bacteria</taxon>
        <taxon>Bacillati</taxon>
        <taxon>Actinomycetota</taxon>
        <taxon>Actinomycetes</taxon>
        <taxon>Streptosporangiales</taxon>
        <taxon>Streptosporangiaceae</taxon>
        <taxon>Microtetraspora</taxon>
    </lineage>
</organism>
<reference evidence="1 2" key="1">
    <citation type="submission" date="2024-10" db="EMBL/GenBank/DDBJ databases">
        <title>The Natural Products Discovery Center: Release of the First 8490 Sequenced Strains for Exploring Actinobacteria Biosynthetic Diversity.</title>
        <authorList>
            <person name="Kalkreuter E."/>
            <person name="Kautsar S.A."/>
            <person name="Yang D."/>
            <person name="Bader C.D."/>
            <person name="Teijaro C.N."/>
            <person name="Fluegel L."/>
            <person name="Davis C.M."/>
            <person name="Simpson J.R."/>
            <person name="Lauterbach L."/>
            <person name="Steele A.D."/>
            <person name="Gui C."/>
            <person name="Meng S."/>
            <person name="Li G."/>
            <person name="Viehrig K."/>
            <person name="Ye F."/>
            <person name="Su P."/>
            <person name="Kiefer A.F."/>
            <person name="Nichols A."/>
            <person name="Cepeda A.J."/>
            <person name="Yan W."/>
            <person name="Fan B."/>
            <person name="Jiang Y."/>
            <person name="Adhikari A."/>
            <person name="Zheng C.-J."/>
            <person name="Schuster L."/>
            <person name="Cowan T.M."/>
            <person name="Smanski M.J."/>
            <person name="Chevrette M.G."/>
            <person name="De Carvalho L.P.S."/>
            <person name="Shen B."/>
        </authorList>
    </citation>
    <scope>NUCLEOTIDE SEQUENCE [LARGE SCALE GENOMIC DNA]</scope>
    <source>
        <strain evidence="1 2">NPDC001281</strain>
    </source>
</reference>
<evidence type="ECO:0000313" key="2">
    <source>
        <dbReference type="Proteomes" id="UP001602119"/>
    </source>
</evidence>
<dbReference type="EMBL" id="JBIAXI010000020">
    <property type="protein sequence ID" value="MFF4776859.1"/>
    <property type="molecule type" value="Genomic_DNA"/>
</dbReference>
<dbReference type="RefSeq" id="WP_157545035.1">
    <property type="nucleotide sequence ID" value="NZ_BBYK01000041.1"/>
</dbReference>
<sequence length="48" mass="5181">MARQIGETFQQPSLAELEARIRGLESRLAHLTEVVDALAQGNGADMAD</sequence>
<proteinExistence type="predicted"/>
<name>A0ABW6VGF8_MICFU</name>